<protein>
    <recommendedName>
        <fullName evidence="4">Secreted protein</fullName>
    </recommendedName>
</protein>
<gene>
    <name evidence="2" type="ORF">TNIN_243671</name>
</gene>
<name>A0A8X6Y9G7_9ARAC</name>
<keyword evidence="3" id="KW-1185">Reference proteome</keyword>
<accession>A0A8X6Y9G7</accession>
<evidence type="ECO:0000313" key="2">
    <source>
        <dbReference type="EMBL" id="GFY67299.1"/>
    </source>
</evidence>
<feature type="chain" id="PRO_5036448924" description="Secreted protein" evidence="1">
    <location>
        <begin position="25"/>
        <end position="124"/>
    </location>
</feature>
<evidence type="ECO:0000313" key="3">
    <source>
        <dbReference type="Proteomes" id="UP000886998"/>
    </source>
</evidence>
<organism evidence="2 3">
    <name type="scientific">Trichonephila inaurata madagascariensis</name>
    <dbReference type="NCBI Taxonomy" id="2747483"/>
    <lineage>
        <taxon>Eukaryota</taxon>
        <taxon>Metazoa</taxon>
        <taxon>Ecdysozoa</taxon>
        <taxon>Arthropoda</taxon>
        <taxon>Chelicerata</taxon>
        <taxon>Arachnida</taxon>
        <taxon>Araneae</taxon>
        <taxon>Araneomorphae</taxon>
        <taxon>Entelegynae</taxon>
        <taxon>Araneoidea</taxon>
        <taxon>Nephilidae</taxon>
        <taxon>Trichonephila</taxon>
        <taxon>Trichonephila inaurata</taxon>
    </lineage>
</organism>
<proteinExistence type="predicted"/>
<dbReference type="EMBL" id="BMAV01016495">
    <property type="protein sequence ID" value="GFY67299.1"/>
    <property type="molecule type" value="Genomic_DNA"/>
</dbReference>
<comment type="caution">
    <text evidence="2">The sequence shown here is derived from an EMBL/GenBank/DDBJ whole genome shotgun (WGS) entry which is preliminary data.</text>
</comment>
<reference evidence="2" key="1">
    <citation type="submission" date="2020-08" db="EMBL/GenBank/DDBJ databases">
        <title>Multicomponent nature underlies the extraordinary mechanical properties of spider dragline silk.</title>
        <authorList>
            <person name="Kono N."/>
            <person name="Nakamura H."/>
            <person name="Mori M."/>
            <person name="Yoshida Y."/>
            <person name="Ohtoshi R."/>
            <person name="Malay A.D."/>
            <person name="Moran D.A.P."/>
            <person name="Tomita M."/>
            <person name="Numata K."/>
            <person name="Arakawa K."/>
        </authorList>
    </citation>
    <scope>NUCLEOTIDE SEQUENCE</scope>
</reference>
<feature type="signal peptide" evidence="1">
    <location>
        <begin position="1"/>
        <end position="24"/>
    </location>
</feature>
<keyword evidence="1" id="KW-0732">Signal</keyword>
<dbReference type="Proteomes" id="UP000886998">
    <property type="component" value="Unassembled WGS sequence"/>
</dbReference>
<sequence length="124" mass="13861">MRGEISSLLVCVVADFSEFVAAAAYETPVTGVRDDTICRASGYEIFLILRAVISSPILSLGMIENHVFQQQKQASRYEYTHYFTPLSLLSTILGNHLCTSRRLQTDQSAASSVELHFHIHHQTC</sequence>
<dbReference type="AlphaFoldDB" id="A0A8X6Y9G7"/>
<evidence type="ECO:0008006" key="4">
    <source>
        <dbReference type="Google" id="ProtNLM"/>
    </source>
</evidence>
<evidence type="ECO:0000256" key="1">
    <source>
        <dbReference type="SAM" id="SignalP"/>
    </source>
</evidence>